<sequence length="290" mass="34078">MGMNLIEVDLINNYLKDAVSLNEKILLQIQYILDYLKEGQGYEAEKIRRSCKQLNLVSDVLKDIIHQTKEQQLTLSKVFIPITEIDFDSIELNVKEHYKKQISEEIFHTIGQTLFSLYLSLYKLQELQFRDEIKNQLTNLSVIVDETIKKVKDSAFEIYPLILEDLGLVATVKSYLAYLSQKKMFNIPYKVKGDIERFPIQVEIQLFRLGQDFFHELMENSKTSELSIIFRESDAEIDITINGEGKTFLSNSSIEDSNWRKRLSKLRATFIVHESSKQYQYQFTFYKAFF</sequence>
<comment type="caution">
    <text evidence="1">The sequence shown here is derived from an EMBL/GenBank/DDBJ whole genome shotgun (WGS) entry which is preliminary data.</text>
</comment>
<evidence type="ECO:0000313" key="2">
    <source>
        <dbReference type="Proteomes" id="UP001290455"/>
    </source>
</evidence>
<dbReference type="RefSeq" id="WP_322448262.1">
    <property type="nucleotide sequence ID" value="NZ_JAXOFX010000018.1"/>
</dbReference>
<gene>
    <name evidence="1" type="ORF">SM124_19795</name>
</gene>
<dbReference type="EMBL" id="JAXOFX010000018">
    <property type="protein sequence ID" value="MDZ5473967.1"/>
    <property type="molecule type" value="Genomic_DNA"/>
</dbReference>
<keyword evidence="2" id="KW-1185">Reference proteome</keyword>
<organism evidence="1 2">
    <name type="scientific">Robertmurraya mangrovi</name>
    <dbReference type="NCBI Taxonomy" id="3098077"/>
    <lineage>
        <taxon>Bacteria</taxon>
        <taxon>Bacillati</taxon>
        <taxon>Bacillota</taxon>
        <taxon>Bacilli</taxon>
        <taxon>Bacillales</taxon>
        <taxon>Bacillaceae</taxon>
        <taxon>Robertmurraya</taxon>
    </lineage>
</organism>
<protein>
    <recommendedName>
        <fullName evidence="3">Histidine kinase</fullName>
    </recommendedName>
</protein>
<reference evidence="1 2" key="1">
    <citation type="submission" date="2023-11" db="EMBL/GenBank/DDBJ databases">
        <title>Bacillus jintuensis, isolated from a mudflat on the Beibu Gulf coast.</title>
        <authorList>
            <person name="Li M."/>
        </authorList>
    </citation>
    <scope>NUCLEOTIDE SEQUENCE [LARGE SCALE GENOMIC DNA]</scope>
    <source>
        <strain evidence="1 2">31A1R</strain>
    </source>
</reference>
<dbReference type="Proteomes" id="UP001290455">
    <property type="component" value="Unassembled WGS sequence"/>
</dbReference>
<accession>A0ABU5J3I1</accession>
<evidence type="ECO:0008006" key="3">
    <source>
        <dbReference type="Google" id="ProtNLM"/>
    </source>
</evidence>
<name>A0ABU5J3I1_9BACI</name>
<evidence type="ECO:0000313" key="1">
    <source>
        <dbReference type="EMBL" id="MDZ5473967.1"/>
    </source>
</evidence>
<proteinExistence type="predicted"/>